<reference evidence="1" key="1">
    <citation type="journal article" date="2014" name="Front. Microbiol.">
        <title>High frequency of phylogenetically diverse reductive dehalogenase-homologous genes in deep subseafloor sedimentary metagenomes.</title>
        <authorList>
            <person name="Kawai M."/>
            <person name="Futagami T."/>
            <person name="Toyoda A."/>
            <person name="Takaki Y."/>
            <person name="Nishi S."/>
            <person name="Hori S."/>
            <person name="Arai W."/>
            <person name="Tsubouchi T."/>
            <person name="Morono Y."/>
            <person name="Uchiyama I."/>
            <person name="Ito T."/>
            <person name="Fujiyama A."/>
            <person name="Inagaki F."/>
            <person name="Takami H."/>
        </authorList>
    </citation>
    <scope>NUCLEOTIDE SEQUENCE</scope>
    <source>
        <strain evidence="1">Expedition CK06-06</strain>
    </source>
</reference>
<proteinExistence type="predicted"/>
<dbReference type="EMBL" id="BARV01021185">
    <property type="protein sequence ID" value="GAI20783.1"/>
    <property type="molecule type" value="Genomic_DNA"/>
</dbReference>
<name>X1LNU3_9ZZZZ</name>
<sequence>MNVGIIFRVRCKIISTKNWHKYVGYDDRIKISYKVLPPLNDR</sequence>
<comment type="caution">
    <text evidence="1">The sequence shown here is derived from an EMBL/GenBank/DDBJ whole genome shotgun (WGS) entry which is preliminary data.</text>
</comment>
<dbReference type="AlphaFoldDB" id="X1LNU3"/>
<gene>
    <name evidence="1" type="ORF">S06H3_35157</name>
</gene>
<evidence type="ECO:0000313" key="1">
    <source>
        <dbReference type="EMBL" id="GAI20783.1"/>
    </source>
</evidence>
<organism evidence="1">
    <name type="scientific">marine sediment metagenome</name>
    <dbReference type="NCBI Taxonomy" id="412755"/>
    <lineage>
        <taxon>unclassified sequences</taxon>
        <taxon>metagenomes</taxon>
        <taxon>ecological metagenomes</taxon>
    </lineage>
</organism>
<protein>
    <submittedName>
        <fullName evidence="1">Uncharacterized protein</fullName>
    </submittedName>
</protein>
<accession>X1LNU3</accession>